<protein>
    <submittedName>
        <fullName evidence="8">ABC transporter permease</fullName>
    </submittedName>
</protein>
<dbReference type="GO" id="GO:0055085">
    <property type="term" value="P:transmembrane transport"/>
    <property type="evidence" value="ECO:0007669"/>
    <property type="project" value="UniProtKB-UniRule"/>
</dbReference>
<feature type="transmembrane region" description="Helical" evidence="6">
    <location>
        <begin position="587"/>
        <end position="605"/>
    </location>
</feature>
<gene>
    <name evidence="8" type="ORF">D8M05_09830</name>
</gene>
<keyword evidence="4 6" id="KW-1133">Transmembrane helix</keyword>
<evidence type="ECO:0000256" key="2">
    <source>
        <dbReference type="ARBA" id="ARBA00022475"/>
    </source>
</evidence>
<feature type="transmembrane region" description="Helical" evidence="6">
    <location>
        <begin position="196"/>
        <end position="218"/>
    </location>
</feature>
<dbReference type="Proteomes" id="UP000281813">
    <property type="component" value="Unassembled WGS sequence"/>
</dbReference>
<dbReference type="EMBL" id="RBZO01000013">
    <property type="protein sequence ID" value="RKQ15560.1"/>
    <property type="molecule type" value="Genomic_DNA"/>
</dbReference>
<sequence>MSFNQLILRNLKKNIKNYYLYVFALIFTVALYFAFVTLQYDPAMDEVEGSIKGAAAIRAGSVMLIAIVTVFLVYANNLFIKRRSKEIGLFQLVGMTKGKIFQILSMENLMLYFGSMIIGILMGFASSKLMMMILLKVIGINEVAELRFSGAAFVQTVIVFAAIYVVIMLMNAFFIKKQRILSLFQVRSTTEGKRQRITALEVIIGILGLALIGFGYFLSTKLFSGDLVGMNELFMAMFAILGSVIFGTYLFYRGSISFIFNLIRKKNAGYLSINKVLSLSSIMFRMKSNSLLLTVITTLSALAIGLLSLTYISYYSAQKLSEETVLDDFSIPNLEHAALFTDALEKNDIGYSKTEMDLLTVNANISNLITGYDEMNLAFDPGMTTMVVVTDEWVDDVDLSENESVFVNSNEVMEQFLSLKNSGEMMLSGKDEDAIELNYIGIEEKKILPTRLAGGGFYVAVVDDDIYQQLAEDKDPSIQGDFSVYVGVNIDKSGDVEEANNIFQELDLSKWAGYESQLETFNNQKQNMGMIMFIVGFLGLTFLVTSGCILYFKQMDEGEEEKANYTILRKLGFTRDDLVAGVKVKQLFNFGIPLLTGLCHSYFAVKSGWFLFGTELWAPMIIVMVLYTVLYSIFGVLSVLYYKKVIKEAL</sequence>
<evidence type="ECO:0000313" key="8">
    <source>
        <dbReference type="EMBL" id="RKQ15560.1"/>
    </source>
</evidence>
<dbReference type="RefSeq" id="WP_121131301.1">
    <property type="nucleotide sequence ID" value="NZ_JBHUFK010000043.1"/>
</dbReference>
<keyword evidence="5 6" id="KW-0472">Membrane</keyword>
<feature type="transmembrane region" description="Helical" evidence="6">
    <location>
        <begin position="55"/>
        <end position="75"/>
    </location>
</feature>
<reference evidence="8 9" key="1">
    <citation type="journal article" date="2015" name="Antonie Van Leeuwenhoek">
        <title>Oceanobacillus bengalensis sp. nov., a bacterium isolated from seawater of the Bay of Bengal.</title>
        <authorList>
            <person name="Yongchang O."/>
            <person name="Xiang W."/>
            <person name="Wang G."/>
        </authorList>
    </citation>
    <scope>NUCLEOTIDE SEQUENCE [LARGE SCALE GENOMIC DNA]</scope>
    <source>
        <strain evidence="8 9">MCCC 1K00260</strain>
    </source>
</reference>
<keyword evidence="6" id="KW-0813">Transport</keyword>
<evidence type="ECO:0000256" key="3">
    <source>
        <dbReference type="ARBA" id="ARBA00022692"/>
    </source>
</evidence>
<feature type="transmembrane region" description="Helical" evidence="6">
    <location>
        <begin position="109"/>
        <end position="133"/>
    </location>
</feature>
<evidence type="ECO:0000256" key="4">
    <source>
        <dbReference type="ARBA" id="ARBA00022989"/>
    </source>
</evidence>
<feature type="transmembrane region" description="Helical" evidence="6">
    <location>
        <begin position="153"/>
        <end position="175"/>
    </location>
</feature>
<keyword evidence="2 6" id="KW-1003">Cell membrane</keyword>
<dbReference type="PANTHER" id="PTHR46795">
    <property type="entry name" value="ABC TRANSPORTER PERMEASE-RELATED-RELATED"/>
    <property type="match status" value="1"/>
</dbReference>
<keyword evidence="3 6" id="KW-0812">Transmembrane</keyword>
<feature type="transmembrane region" description="Helical" evidence="6">
    <location>
        <begin position="18"/>
        <end position="35"/>
    </location>
</feature>
<comment type="similarity">
    <text evidence="6">Belongs to the ABC-4 integral membrane protein family.</text>
</comment>
<organism evidence="8 9">
    <name type="scientific">Oceanobacillus bengalensis</name>
    <dbReference type="NCBI Taxonomy" id="1435466"/>
    <lineage>
        <taxon>Bacteria</taxon>
        <taxon>Bacillati</taxon>
        <taxon>Bacillota</taxon>
        <taxon>Bacilli</taxon>
        <taxon>Bacillales</taxon>
        <taxon>Bacillaceae</taxon>
        <taxon>Oceanobacillus</taxon>
    </lineage>
</organism>
<dbReference type="AlphaFoldDB" id="A0A494YZA8"/>
<dbReference type="Pfam" id="PF02687">
    <property type="entry name" value="FtsX"/>
    <property type="match status" value="1"/>
</dbReference>
<dbReference type="PIRSF" id="PIRSF018968">
    <property type="entry name" value="ABC_permease_BceB"/>
    <property type="match status" value="1"/>
</dbReference>
<dbReference type="InterPro" id="IPR003838">
    <property type="entry name" value="ABC3_permease_C"/>
</dbReference>
<dbReference type="OrthoDB" id="1705903at2"/>
<dbReference type="PANTHER" id="PTHR46795:SF3">
    <property type="entry name" value="ABC TRANSPORTER PERMEASE"/>
    <property type="match status" value="1"/>
</dbReference>
<feature type="transmembrane region" description="Helical" evidence="6">
    <location>
        <begin position="530"/>
        <end position="552"/>
    </location>
</feature>
<dbReference type="GO" id="GO:0005886">
    <property type="term" value="C:plasma membrane"/>
    <property type="evidence" value="ECO:0007669"/>
    <property type="project" value="UniProtKB-SubCell"/>
</dbReference>
<feature type="domain" description="ABC3 transporter permease C-terminal" evidence="7">
    <location>
        <begin position="61"/>
        <end position="177"/>
    </location>
</feature>
<keyword evidence="9" id="KW-1185">Reference proteome</keyword>
<name>A0A494YZA8_9BACI</name>
<feature type="transmembrane region" description="Helical" evidence="6">
    <location>
        <begin position="233"/>
        <end position="252"/>
    </location>
</feature>
<evidence type="ECO:0000313" key="9">
    <source>
        <dbReference type="Proteomes" id="UP000281813"/>
    </source>
</evidence>
<accession>A0A494YZA8</accession>
<evidence type="ECO:0000256" key="5">
    <source>
        <dbReference type="ARBA" id="ARBA00023136"/>
    </source>
</evidence>
<evidence type="ECO:0000256" key="6">
    <source>
        <dbReference type="PIRNR" id="PIRNR018968"/>
    </source>
</evidence>
<dbReference type="InterPro" id="IPR027022">
    <property type="entry name" value="ABC_permease_BceB-typ"/>
</dbReference>
<proteinExistence type="inferred from homology"/>
<feature type="transmembrane region" description="Helical" evidence="6">
    <location>
        <begin position="291"/>
        <end position="314"/>
    </location>
</feature>
<feature type="transmembrane region" description="Helical" evidence="6">
    <location>
        <begin position="617"/>
        <end position="642"/>
    </location>
</feature>
<comment type="subcellular location">
    <subcellularLocation>
        <location evidence="1 6">Cell membrane</location>
        <topology evidence="1 6">Multi-pass membrane protein</topology>
    </subcellularLocation>
</comment>
<evidence type="ECO:0000256" key="1">
    <source>
        <dbReference type="ARBA" id="ARBA00004651"/>
    </source>
</evidence>
<evidence type="ECO:0000259" key="7">
    <source>
        <dbReference type="Pfam" id="PF02687"/>
    </source>
</evidence>
<comment type="caution">
    <text evidence="8">The sequence shown here is derived from an EMBL/GenBank/DDBJ whole genome shotgun (WGS) entry which is preliminary data.</text>
</comment>
<dbReference type="InterPro" id="IPR052536">
    <property type="entry name" value="ABC-4_Integral_Memb_Prot"/>
</dbReference>